<evidence type="ECO:0000313" key="3">
    <source>
        <dbReference type="EMBL" id="WMS88525.1"/>
    </source>
</evidence>
<dbReference type="RefSeq" id="WP_309203739.1">
    <property type="nucleotide sequence ID" value="NZ_CP133548.1"/>
</dbReference>
<gene>
    <name evidence="3" type="ORF">Q9312_06305</name>
</gene>
<proteinExistence type="predicted"/>
<dbReference type="Pfam" id="PF11172">
    <property type="entry name" value="DUF2959"/>
    <property type="match status" value="1"/>
</dbReference>
<name>A0AA51X8W2_9GAMM</name>
<dbReference type="Proteomes" id="UP001239782">
    <property type="component" value="Chromosome"/>
</dbReference>
<keyword evidence="2" id="KW-0472">Membrane</keyword>
<keyword evidence="4" id="KW-1185">Reference proteome</keyword>
<keyword evidence="2" id="KW-1133">Transmembrane helix</keyword>
<feature type="transmembrane region" description="Helical" evidence="2">
    <location>
        <begin position="36"/>
        <end position="55"/>
    </location>
</feature>
<dbReference type="Gene3D" id="1.20.5.300">
    <property type="match status" value="1"/>
</dbReference>
<feature type="coiled-coil region" evidence="1">
    <location>
        <begin position="71"/>
        <end position="182"/>
    </location>
</feature>
<dbReference type="InterPro" id="IPR021342">
    <property type="entry name" value="DUF2959"/>
</dbReference>
<keyword evidence="2" id="KW-0812">Transmembrane</keyword>
<reference evidence="3 4" key="1">
    <citation type="submission" date="2023-08" db="EMBL/GenBank/DDBJ databases">
        <title>Pleionea litopenaei sp. nov., isolated from stomach of juvenile Litopenaeus vannamei.</title>
        <authorList>
            <person name="Rho A.M."/>
            <person name="Hwang C.Y."/>
        </authorList>
    </citation>
    <scope>NUCLEOTIDE SEQUENCE [LARGE SCALE GENOMIC DNA]</scope>
    <source>
        <strain evidence="3 4">HL-JVS1</strain>
    </source>
</reference>
<dbReference type="EMBL" id="CP133548">
    <property type="protein sequence ID" value="WMS88525.1"/>
    <property type="molecule type" value="Genomic_DNA"/>
</dbReference>
<keyword evidence="1" id="KW-0175">Coiled coil</keyword>
<evidence type="ECO:0000313" key="4">
    <source>
        <dbReference type="Proteomes" id="UP001239782"/>
    </source>
</evidence>
<sequence>MLERILQNHGFTLDNVAGQWLTRCNDTNIQMTMKNLPIILVLLFIAGCQSAYYGALEKVGIHKRDVLVSRVEKANDSQQEAKEQFQSALEKFQAAVQFDGGEIEEIYSNLQSEYDESKALADEIRQRVEDIESVSEALFNEWEEELQQYTSRSLRQKSASQLTQTKQQYRKLITAMKKAESSMTPVLNVFKDQVLYLKHNLNAKAIASLKQELAGVQSNVSRLMTQMNASITEADRFIKSMNDN</sequence>
<accession>A0AA51X8W2</accession>
<evidence type="ECO:0000256" key="1">
    <source>
        <dbReference type="SAM" id="Coils"/>
    </source>
</evidence>
<dbReference type="KEGG" id="plei:Q9312_06305"/>
<dbReference type="AlphaFoldDB" id="A0AA51X8W2"/>
<protein>
    <submittedName>
        <fullName evidence="3">DUF2959 domain-containing protein</fullName>
    </submittedName>
</protein>
<organism evidence="3 4">
    <name type="scientific">Pleionea litopenaei</name>
    <dbReference type="NCBI Taxonomy" id="3070815"/>
    <lineage>
        <taxon>Bacteria</taxon>
        <taxon>Pseudomonadati</taxon>
        <taxon>Pseudomonadota</taxon>
        <taxon>Gammaproteobacteria</taxon>
        <taxon>Oceanospirillales</taxon>
        <taxon>Pleioneaceae</taxon>
        <taxon>Pleionea</taxon>
    </lineage>
</organism>
<evidence type="ECO:0000256" key="2">
    <source>
        <dbReference type="SAM" id="Phobius"/>
    </source>
</evidence>